<accession>A0A2R5GSR9</accession>
<keyword evidence="3" id="KW-0648">Protein biosynthesis</keyword>
<protein>
    <submittedName>
        <fullName evidence="3">Eukaryotic translation initiation factor 2D</fullName>
    </submittedName>
</protein>
<dbReference type="Pfam" id="PF01253">
    <property type="entry name" value="SUI1"/>
    <property type="match status" value="1"/>
</dbReference>
<keyword evidence="3" id="KW-0396">Initiation factor</keyword>
<dbReference type="InterPro" id="IPR036885">
    <property type="entry name" value="SWIB_MDM2_dom_sf"/>
</dbReference>
<feature type="compositionally biased region" description="Acidic residues" evidence="1">
    <location>
        <begin position="221"/>
        <end position="232"/>
    </location>
</feature>
<dbReference type="PANTHER" id="PTHR12217">
    <property type="entry name" value="EUKARYOTIC TRANSLATION INITIATION FACTOR 2D"/>
    <property type="match status" value="1"/>
</dbReference>
<dbReference type="AlphaFoldDB" id="A0A2R5GSR9"/>
<evidence type="ECO:0000313" key="3">
    <source>
        <dbReference type="EMBL" id="GBG30924.1"/>
    </source>
</evidence>
<dbReference type="GO" id="GO:0003743">
    <property type="term" value="F:translation initiation factor activity"/>
    <property type="evidence" value="ECO:0007669"/>
    <property type="project" value="UniProtKB-KW"/>
</dbReference>
<dbReference type="InterPro" id="IPR036877">
    <property type="entry name" value="SUI1_dom_sf"/>
</dbReference>
<dbReference type="CDD" id="cd21156">
    <property type="entry name" value="PUA_eIF2d-like"/>
    <property type="match status" value="1"/>
</dbReference>
<feature type="region of interest" description="Disordered" evidence="1">
    <location>
        <begin position="394"/>
        <end position="417"/>
    </location>
</feature>
<dbReference type="OrthoDB" id="199771at2759"/>
<feature type="domain" description="SUI1" evidence="2">
    <location>
        <begin position="538"/>
        <end position="611"/>
    </location>
</feature>
<feature type="region of interest" description="Disordered" evidence="1">
    <location>
        <begin position="219"/>
        <end position="292"/>
    </location>
</feature>
<dbReference type="InterPro" id="IPR039757">
    <property type="entry name" value="EIF2D"/>
</dbReference>
<dbReference type="InterPro" id="IPR001950">
    <property type="entry name" value="SUI1"/>
</dbReference>
<dbReference type="EMBL" id="BEYU01000085">
    <property type="protein sequence ID" value="GBG30924.1"/>
    <property type="molecule type" value="Genomic_DNA"/>
</dbReference>
<dbReference type="PROSITE" id="PS50296">
    <property type="entry name" value="SUI1"/>
    <property type="match status" value="1"/>
</dbReference>
<evidence type="ECO:0000313" key="4">
    <source>
        <dbReference type="Proteomes" id="UP000241890"/>
    </source>
</evidence>
<dbReference type="Pfam" id="PF26291">
    <property type="entry name" value="SWIB_eIF2D"/>
    <property type="match status" value="1"/>
</dbReference>
<dbReference type="Pfam" id="PF26292">
    <property type="entry name" value="PUA_elF2D"/>
    <property type="match status" value="1"/>
</dbReference>
<gene>
    <name evidence="3" type="ORF">FCC1311_071452</name>
</gene>
<evidence type="ECO:0000256" key="1">
    <source>
        <dbReference type="SAM" id="MobiDB-lite"/>
    </source>
</evidence>
<dbReference type="Gene3D" id="3.30.780.10">
    <property type="entry name" value="SUI1-like domain"/>
    <property type="match status" value="1"/>
</dbReference>
<dbReference type="FunCoup" id="A0A2R5GSR9">
    <property type="interactions" value="277"/>
</dbReference>
<dbReference type="Pfam" id="PF25304">
    <property type="entry name" value="WHD_eIF2D"/>
    <property type="match status" value="1"/>
</dbReference>
<reference evidence="3 4" key="1">
    <citation type="submission" date="2017-12" db="EMBL/GenBank/DDBJ databases">
        <title>Sequencing, de novo assembly and annotation of complete genome of a new Thraustochytrid species, strain FCC1311.</title>
        <authorList>
            <person name="Sedici K."/>
            <person name="Godart F."/>
            <person name="Aiese Cigliano R."/>
            <person name="Sanseverino W."/>
            <person name="Barakat M."/>
            <person name="Ortet P."/>
            <person name="Marechal E."/>
            <person name="Cagnac O."/>
            <person name="Amato A."/>
        </authorList>
    </citation>
    <scope>NUCLEOTIDE SEQUENCE [LARGE SCALE GENOMIC DNA]</scope>
</reference>
<proteinExistence type="predicted"/>
<dbReference type="SUPFAM" id="SSF55159">
    <property type="entry name" value="eIF1-like"/>
    <property type="match status" value="1"/>
</dbReference>
<dbReference type="InterPro" id="IPR057429">
    <property type="entry name" value="WH_eIF2D"/>
</dbReference>
<dbReference type="PROSITE" id="PS50890">
    <property type="entry name" value="PUA"/>
    <property type="match status" value="1"/>
</dbReference>
<dbReference type="InterPro" id="IPR048248">
    <property type="entry name" value="PUA_eIF2d-like"/>
</dbReference>
<dbReference type="InterPro" id="IPR015947">
    <property type="entry name" value="PUA-like_sf"/>
</dbReference>
<dbReference type="InParanoid" id="A0A2R5GSR9"/>
<dbReference type="SUPFAM" id="SSF88697">
    <property type="entry name" value="PUA domain-like"/>
    <property type="match status" value="1"/>
</dbReference>
<dbReference type="InterPro" id="IPR058886">
    <property type="entry name" value="SWIB_eIF2D"/>
</dbReference>
<comment type="caution">
    <text evidence="3">The sequence shown here is derived from an EMBL/GenBank/DDBJ whole genome shotgun (WGS) entry which is preliminary data.</text>
</comment>
<dbReference type="CDD" id="cd11608">
    <property type="entry name" value="eIF2D_C"/>
    <property type="match status" value="1"/>
</dbReference>
<dbReference type="GO" id="GO:0001731">
    <property type="term" value="P:formation of translation preinitiation complex"/>
    <property type="evidence" value="ECO:0007669"/>
    <property type="project" value="InterPro"/>
</dbReference>
<dbReference type="InterPro" id="IPR039759">
    <property type="entry name" value="eIF2D_SUI1"/>
</dbReference>
<dbReference type="Gene3D" id="3.10.400.20">
    <property type="match status" value="1"/>
</dbReference>
<sequence>MFGKAGDVAGGKESRLSGKNVKSLVATLCKAFKPVTAEELKQGLGLHQKADVFQSKLPNKAVVYGVGKKGAKDYCLLFFDVNGRGDVLYPTVDALWRLPKLLPELVVHAPVSKFVVGKSADVMLPGVVREAEETVAGSCFGIGGVYKGQRRALRADGNPCPFAVGEMIVDKDNIYHGGFRGKGMVVHHRYGDQLWALGGQNRPNEGFLDAEIVATEATLSEAEDEDEDEDEDNAKAAETDAEAESTTAEKSEATPPDAPSNATPAPGSSAPSDAISRAEDETVAPVDEPAPALDMETLLESTFLQALKRHVKDRELPMLVSQFYSNVMLPCRPQGVTLNLKQTKYKKTGVFMHAMRDKGIISLKDKGNGVEALSEIHREAPELREFKPWPKEQEFQSAAQNGEAGAGSGETSGPNGRAEIEERLKPSSKAVKDVLADAKPEKAQQGYLTGRQIRDAFLAYVTKHNLEDTTNRRFVLLDATLAEALYPTKKRKSNESPPVKLEKGSITEKLMDRMQVGHEIRFPDGTKSKFKAGAAPKISLLEEQRQGRKFVTRAWNLEVFGLDPETIARDAQIKFSSSCTTQPRPGNTTAIEVVIQGRVSRDLAAMLSAQHGLHEHKHFQMVDKSGRPK</sequence>
<dbReference type="Proteomes" id="UP000241890">
    <property type="component" value="Unassembled WGS sequence"/>
</dbReference>
<dbReference type="Pfam" id="PF17832">
    <property type="entry name" value="Pre-PUA"/>
    <property type="match status" value="1"/>
</dbReference>
<evidence type="ECO:0000259" key="2">
    <source>
        <dbReference type="PROSITE" id="PS50296"/>
    </source>
</evidence>
<organism evidence="3 4">
    <name type="scientific">Hondaea fermentalgiana</name>
    <dbReference type="NCBI Taxonomy" id="2315210"/>
    <lineage>
        <taxon>Eukaryota</taxon>
        <taxon>Sar</taxon>
        <taxon>Stramenopiles</taxon>
        <taxon>Bigyra</taxon>
        <taxon>Labyrinthulomycetes</taxon>
        <taxon>Thraustochytrida</taxon>
        <taxon>Thraustochytriidae</taxon>
        <taxon>Hondaea</taxon>
    </lineage>
</organism>
<dbReference type="InterPro" id="IPR041366">
    <property type="entry name" value="Pre-PUA"/>
</dbReference>
<dbReference type="PANTHER" id="PTHR12217:SF4">
    <property type="entry name" value="EUKARYOTIC TRANSLATION INITIATION FACTOR 2D"/>
    <property type="match status" value="1"/>
</dbReference>
<keyword evidence="4" id="KW-1185">Reference proteome</keyword>
<name>A0A2R5GSR9_9STRA</name>
<dbReference type="SUPFAM" id="SSF47592">
    <property type="entry name" value="SWIB/MDM2 domain"/>
    <property type="match status" value="1"/>
</dbReference>